<keyword evidence="1 2" id="KW-0443">Lipid metabolism</keyword>
<feature type="short sequence motif" description="GXSXG" evidence="2">
    <location>
        <begin position="40"/>
        <end position="44"/>
    </location>
</feature>
<feature type="active site" description="Nucleophile" evidence="2">
    <location>
        <position position="42"/>
    </location>
</feature>
<dbReference type="InterPro" id="IPR002641">
    <property type="entry name" value="PNPLA_dom"/>
</dbReference>
<evidence type="ECO:0000313" key="5">
    <source>
        <dbReference type="Proteomes" id="UP000032067"/>
    </source>
</evidence>
<dbReference type="PANTHER" id="PTHR24138">
    <property type="entry name" value="INTRACELLLAR PHOSPHOLIPASE A FAMILY"/>
    <property type="match status" value="1"/>
</dbReference>
<dbReference type="RefSeq" id="WP_042577158.1">
    <property type="nucleotide sequence ID" value="NZ_JXQQ01000007.1"/>
</dbReference>
<dbReference type="InterPro" id="IPR016035">
    <property type="entry name" value="Acyl_Trfase/lysoPLipase"/>
</dbReference>
<feature type="domain" description="PNPLA" evidence="3">
    <location>
        <begin position="6"/>
        <end position="207"/>
    </location>
</feature>
<name>A0A0D0N4B1_VARPD</name>
<comment type="caution">
    <text evidence="4">The sequence shown here is derived from an EMBL/GenBank/DDBJ whole genome shotgun (WGS) entry which is preliminary data.</text>
</comment>
<evidence type="ECO:0000256" key="2">
    <source>
        <dbReference type="PROSITE-ProRule" id="PRU01161"/>
    </source>
</evidence>
<dbReference type="InterPro" id="IPR047156">
    <property type="entry name" value="Teg/CotR/CapV-like"/>
</dbReference>
<protein>
    <submittedName>
        <fullName evidence="4">Patatin</fullName>
    </submittedName>
</protein>
<dbReference type="OrthoDB" id="9807112at2"/>
<evidence type="ECO:0000313" key="4">
    <source>
        <dbReference type="EMBL" id="KIQ36255.1"/>
    </source>
</evidence>
<keyword evidence="2" id="KW-0442">Lipid degradation</keyword>
<feature type="short sequence motif" description="GXGXXG" evidence="2">
    <location>
        <begin position="10"/>
        <end position="15"/>
    </location>
</feature>
<evidence type="ECO:0000259" key="3">
    <source>
        <dbReference type="PROSITE" id="PS51635"/>
    </source>
</evidence>
<dbReference type="EMBL" id="JXQQ01000007">
    <property type="protein sequence ID" value="KIQ36255.1"/>
    <property type="molecule type" value="Genomic_DNA"/>
</dbReference>
<dbReference type="Pfam" id="PF01734">
    <property type="entry name" value="Patatin"/>
    <property type="match status" value="1"/>
</dbReference>
<feature type="short sequence motif" description="DGA/G" evidence="2">
    <location>
        <begin position="194"/>
        <end position="196"/>
    </location>
</feature>
<proteinExistence type="predicted"/>
<dbReference type="SUPFAM" id="SSF52151">
    <property type="entry name" value="FabD/lysophospholipase-like"/>
    <property type="match status" value="1"/>
</dbReference>
<dbReference type="Gene3D" id="3.40.1090.10">
    <property type="entry name" value="Cytosolic phospholipase A2 catalytic domain"/>
    <property type="match status" value="1"/>
</dbReference>
<dbReference type="GO" id="GO:0016787">
    <property type="term" value="F:hydrolase activity"/>
    <property type="evidence" value="ECO:0007669"/>
    <property type="project" value="UniProtKB-UniRule"/>
</dbReference>
<dbReference type="PROSITE" id="PS51635">
    <property type="entry name" value="PNPLA"/>
    <property type="match status" value="1"/>
</dbReference>
<dbReference type="Proteomes" id="UP000032067">
    <property type="component" value="Unassembled WGS sequence"/>
</dbReference>
<gene>
    <name evidence="4" type="ORF">RT97_02245</name>
</gene>
<dbReference type="PANTHER" id="PTHR24138:SF10">
    <property type="entry name" value="PHOSPHOLIPASE A2"/>
    <property type="match status" value="1"/>
</dbReference>
<keyword evidence="2" id="KW-0378">Hydrolase</keyword>
<dbReference type="AlphaFoldDB" id="A0A0D0N4B1"/>
<reference evidence="4 5" key="1">
    <citation type="submission" date="2014-12" db="EMBL/GenBank/DDBJ databases">
        <title>16Stimator: statistical estimation of ribosomal gene copy numbers from draft genome assemblies.</title>
        <authorList>
            <person name="Perisin M.A."/>
            <person name="Vetter M."/>
            <person name="Gilbert J.A."/>
            <person name="Bergelson J."/>
        </authorList>
    </citation>
    <scope>NUCLEOTIDE SEQUENCE [LARGE SCALE GENOMIC DNA]</scope>
    <source>
        <strain evidence="4 5">MEDvA23</strain>
    </source>
</reference>
<feature type="active site" description="Proton acceptor" evidence="2">
    <location>
        <position position="194"/>
    </location>
</feature>
<organism evidence="4 5">
    <name type="scientific">Variovorax paradoxus</name>
    <dbReference type="NCBI Taxonomy" id="34073"/>
    <lineage>
        <taxon>Bacteria</taxon>
        <taxon>Pseudomonadati</taxon>
        <taxon>Pseudomonadota</taxon>
        <taxon>Betaproteobacteria</taxon>
        <taxon>Burkholderiales</taxon>
        <taxon>Comamonadaceae</taxon>
        <taxon>Variovorax</taxon>
    </lineage>
</organism>
<sequence>MSFKILCCDGGGIRGVITALLIQDLDRSFGIVKNANGFAGTSTGGLISLGLVSDVGIDAIVNLYENEGDKIFEPNGWLLNAQLKQQDRAPAQSAAELLGSGPGIFRCQYVNTGLKTVAQQLVGTGAMSSASRFVAVNSARLWDSGDGSWSPCTISNGPRNTYRGISMVDAALATSAAPTYFPPYQVGDFGYFADGGTFANNPSMTAIVEAIYQGYAPATSDIVMLSLGTGANPVGVPPSSVPDPLAWGVTHWLWPFSNGPVPATALLNLTMDATADLAAIQAQQLLGNNYMRGNVPLSQPFALDDYKNVGELVSATQSYIAHSPEWAAVRSWVEQNWT</sequence>
<dbReference type="GO" id="GO:0016042">
    <property type="term" value="P:lipid catabolic process"/>
    <property type="evidence" value="ECO:0007669"/>
    <property type="project" value="UniProtKB-UniRule"/>
</dbReference>
<accession>A0A0D0N4B1</accession>
<evidence type="ECO:0000256" key="1">
    <source>
        <dbReference type="ARBA" id="ARBA00023098"/>
    </source>
</evidence>